<evidence type="ECO:0000256" key="4">
    <source>
        <dbReference type="ARBA" id="ARBA00023274"/>
    </source>
</evidence>
<name>A0ABQ5MWC0_9MICC</name>
<dbReference type="NCBIfam" id="NF004131">
    <property type="entry name" value="PRK05618.2-1"/>
    <property type="match status" value="1"/>
</dbReference>
<evidence type="ECO:0000256" key="3">
    <source>
        <dbReference type="ARBA" id="ARBA00022980"/>
    </source>
</evidence>
<dbReference type="InterPro" id="IPR029751">
    <property type="entry name" value="Ribosomal_L25_dom"/>
</dbReference>
<dbReference type="InterPro" id="IPR001021">
    <property type="entry name" value="Ribosomal_bL25_long"/>
</dbReference>
<dbReference type="InterPro" id="IPR011035">
    <property type="entry name" value="Ribosomal_bL25/Gln-tRNA_synth"/>
</dbReference>
<organism evidence="9 10">
    <name type="scientific">Arthrobacter mangrovi</name>
    <dbReference type="NCBI Taxonomy" id="2966350"/>
    <lineage>
        <taxon>Bacteria</taxon>
        <taxon>Bacillati</taxon>
        <taxon>Actinomycetota</taxon>
        <taxon>Actinomycetes</taxon>
        <taxon>Micrococcales</taxon>
        <taxon>Micrococcaceae</taxon>
        <taxon>Arthrobacter</taxon>
    </lineage>
</organism>
<evidence type="ECO:0000313" key="9">
    <source>
        <dbReference type="EMBL" id="GLB68287.1"/>
    </source>
</evidence>
<dbReference type="Pfam" id="PF14693">
    <property type="entry name" value="Ribosomal_TL5_C"/>
    <property type="match status" value="1"/>
</dbReference>
<keyword evidence="1 5" id="KW-0699">rRNA-binding</keyword>
<keyword evidence="4 5" id="KW-0687">Ribonucleoprotein</keyword>
<dbReference type="PANTHER" id="PTHR33284:SF1">
    <property type="entry name" value="RIBOSOMAL PROTEIN L25_GLN-TRNA SYNTHETASE, ANTI-CODON-BINDING DOMAIN-CONTAINING PROTEIN"/>
    <property type="match status" value="1"/>
</dbReference>
<feature type="compositionally biased region" description="Low complexity" evidence="6">
    <location>
        <begin position="189"/>
        <end position="206"/>
    </location>
</feature>
<evidence type="ECO:0000313" key="10">
    <source>
        <dbReference type="Proteomes" id="UP001209654"/>
    </source>
</evidence>
<dbReference type="InterPro" id="IPR037121">
    <property type="entry name" value="Ribosomal_bL25_C"/>
</dbReference>
<reference evidence="9 10" key="1">
    <citation type="journal article" date="2023" name="Int. J. Syst. Evol. Microbiol.">
        <title>Arthrobacter mangrovi sp. nov., an actinobacterium isolated from the rhizosphere of a mangrove.</title>
        <authorList>
            <person name="Hamada M."/>
            <person name="Saitou S."/>
            <person name="Enomoto N."/>
            <person name="Nanri K."/>
            <person name="Hidaka K."/>
            <person name="Miura T."/>
            <person name="Tamura T."/>
        </authorList>
    </citation>
    <scope>NUCLEOTIDE SEQUENCE [LARGE SCALE GENOMIC DNA]</scope>
    <source>
        <strain evidence="9 10">NBRC 112813</strain>
    </source>
</reference>
<comment type="function">
    <text evidence="5">This is one of the proteins that binds to the 5S RNA in the ribosome where it forms part of the central protuberance.</text>
</comment>
<evidence type="ECO:0000256" key="5">
    <source>
        <dbReference type="HAMAP-Rule" id="MF_01334"/>
    </source>
</evidence>
<keyword evidence="3 5" id="KW-0689">Ribosomal protein</keyword>
<comment type="subunit">
    <text evidence="5">Part of the 50S ribosomal subunit; part of the 5S rRNA/L5/L18/L25 subcomplex. Contacts the 5S rRNA. Binds to the 5S rRNA independently of L5 and L18.</text>
</comment>
<proteinExistence type="inferred from homology"/>
<dbReference type="InterPro" id="IPR020056">
    <property type="entry name" value="Rbsml_bL25/Gln-tRNA_synth_N"/>
</dbReference>
<dbReference type="SUPFAM" id="SSF50715">
    <property type="entry name" value="Ribosomal protein L25-like"/>
    <property type="match status" value="1"/>
</dbReference>
<protein>
    <recommendedName>
        <fullName evidence="5">Large ribosomal subunit protein bL25</fullName>
    </recommendedName>
    <alternativeName>
        <fullName evidence="5">General stress protein CTC</fullName>
    </alternativeName>
</protein>
<feature type="domain" description="Large ribosomal subunit protein bL25 L25" evidence="7">
    <location>
        <begin position="6"/>
        <end position="90"/>
    </location>
</feature>
<dbReference type="HAMAP" id="MF_01334">
    <property type="entry name" value="Ribosomal_bL25_CTC"/>
    <property type="match status" value="1"/>
</dbReference>
<dbReference type="NCBIfam" id="TIGR00731">
    <property type="entry name" value="bL25_bact_ctc"/>
    <property type="match status" value="1"/>
</dbReference>
<dbReference type="GO" id="GO:0005840">
    <property type="term" value="C:ribosome"/>
    <property type="evidence" value="ECO:0007669"/>
    <property type="project" value="UniProtKB-KW"/>
</dbReference>
<gene>
    <name evidence="5 9" type="primary">rplY</name>
    <name evidence="5" type="synonym">ctc</name>
    <name evidence="9" type="ORF">AHIS1636_27290</name>
</gene>
<keyword evidence="2 5" id="KW-0694">RNA-binding</keyword>
<comment type="similarity">
    <text evidence="5">Belongs to the bacterial ribosomal protein bL25 family. CTC subfamily.</text>
</comment>
<dbReference type="InterPro" id="IPR020057">
    <property type="entry name" value="Ribosomal_bL25_b-dom"/>
</dbReference>
<dbReference type="EMBL" id="BRVS01000014">
    <property type="protein sequence ID" value="GLB68287.1"/>
    <property type="molecule type" value="Genomic_DNA"/>
</dbReference>
<feature type="domain" description="Large ribosomal subunit protein bL25 beta" evidence="8">
    <location>
        <begin position="98"/>
        <end position="177"/>
    </location>
</feature>
<comment type="caution">
    <text evidence="9">The sequence shown here is derived from an EMBL/GenBank/DDBJ whole genome shotgun (WGS) entry which is preliminary data.</text>
</comment>
<keyword evidence="10" id="KW-1185">Reference proteome</keyword>
<evidence type="ECO:0000256" key="2">
    <source>
        <dbReference type="ARBA" id="ARBA00022884"/>
    </source>
</evidence>
<dbReference type="InterPro" id="IPR020930">
    <property type="entry name" value="Ribosomal_uL5_bac-type"/>
</dbReference>
<dbReference type="CDD" id="cd00495">
    <property type="entry name" value="Ribosomal_L25_TL5_CTC"/>
    <property type="match status" value="1"/>
</dbReference>
<evidence type="ECO:0000256" key="6">
    <source>
        <dbReference type="SAM" id="MobiDB-lite"/>
    </source>
</evidence>
<dbReference type="RefSeq" id="WP_264796390.1">
    <property type="nucleotide sequence ID" value="NZ_BRVS01000014.1"/>
</dbReference>
<sequence length="206" mass="21732">MSELKLSAEVRSEFGKGSARRARRNEQIPAVIYGHGAEPLHVLLPAKATTLALRTANALLTLDVEGEEHLALAKDIQRNPLLQIIEHVDLLTVRQGEKVQVDVSVHVDGEIAAGAVFNLEHPTVLVEADATHLPENVTVNVEGREVGEHVHASDLVLPNGVALLVDPDTIIATVSAPAVTEEAEEAAEGEAAAEGAEAAPAEESAE</sequence>
<evidence type="ECO:0000259" key="7">
    <source>
        <dbReference type="Pfam" id="PF01386"/>
    </source>
</evidence>
<dbReference type="PANTHER" id="PTHR33284">
    <property type="entry name" value="RIBOSOMAL PROTEIN L25/GLN-TRNA SYNTHETASE, ANTI-CODON-BINDING DOMAIN-CONTAINING PROTEIN"/>
    <property type="match status" value="1"/>
</dbReference>
<dbReference type="Proteomes" id="UP001209654">
    <property type="component" value="Unassembled WGS sequence"/>
</dbReference>
<evidence type="ECO:0000259" key="8">
    <source>
        <dbReference type="Pfam" id="PF14693"/>
    </source>
</evidence>
<dbReference type="Gene3D" id="2.40.240.10">
    <property type="entry name" value="Ribosomal Protein L25, Chain P"/>
    <property type="match status" value="1"/>
</dbReference>
<accession>A0ABQ5MWC0</accession>
<dbReference type="Pfam" id="PF01386">
    <property type="entry name" value="Ribosomal_L25p"/>
    <property type="match status" value="1"/>
</dbReference>
<evidence type="ECO:0000256" key="1">
    <source>
        <dbReference type="ARBA" id="ARBA00022730"/>
    </source>
</evidence>
<feature type="region of interest" description="Disordered" evidence="6">
    <location>
        <begin position="179"/>
        <end position="206"/>
    </location>
</feature>
<dbReference type="Gene3D" id="2.170.120.20">
    <property type="entry name" value="Ribosomal protein L25, beta domain"/>
    <property type="match status" value="1"/>
</dbReference>